<dbReference type="InterPro" id="IPR026082">
    <property type="entry name" value="ABCA"/>
</dbReference>
<dbReference type="PANTHER" id="PTHR19229">
    <property type="entry name" value="ATP-BINDING CASSETTE TRANSPORTER SUBFAMILY A ABCA"/>
    <property type="match status" value="1"/>
</dbReference>
<evidence type="ECO:0000313" key="11">
    <source>
        <dbReference type="Proteomes" id="UP000791440"/>
    </source>
</evidence>
<comment type="subcellular location">
    <subcellularLocation>
        <location evidence="1">Membrane</location>
        <topology evidence="1">Multi-pass membrane protein</topology>
    </subcellularLocation>
</comment>
<dbReference type="SMART" id="SM00382">
    <property type="entry name" value="AAA"/>
    <property type="match status" value="2"/>
</dbReference>
<name>A0A922CJP3_MANSE</name>
<feature type="region of interest" description="Disordered" evidence="7">
    <location>
        <begin position="4019"/>
        <end position="4041"/>
    </location>
</feature>
<feature type="transmembrane region" description="Helical" evidence="8">
    <location>
        <begin position="3397"/>
        <end position="3419"/>
    </location>
</feature>
<dbReference type="InterPro" id="IPR027417">
    <property type="entry name" value="P-loop_NTPase"/>
</dbReference>
<feature type="transmembrane region" description="Helical" evidence="8">
    <location>
        <begin position="3510"/>
        <end position="3530"/>
    </location>
</feature>
<evidence type="ECO:0000256" key="4">
    <source>
        <dbReference type="ARBA" id="ARBA00022840"/>
    </source>
</evidence>
<comment type="caution">
    <text evidence="10">The sequence shown here is derived from an EMBL/GenBank/DDBJ whole genome shotgun (WGS) entry which is preliminary data.</text>
</comment>
<protein>
    <recommendedName>
        <fullName evidence="9">ABC transporter domain-containing protein</fullName>
    </recommendedName>
</protein>
<evidence type="ECO:0000256" key="5">
    <source>
        <dbReference type="ARBA" id="ARBA00022989"/>
    </source>
</evidence>
<evidence type="ECO:0000259" key="9">
    <source>
        <dbReference type="PROSITE" id="PS50893"/>
    </source>
</evidence>
<feature type="transmembrane region" description="Helical" evidence="8">
    <location>
        <begin position="2645"/>
        <end position="2665"/>
    </location>
</feature>
<feature type="transmembrane region" description="Helical" evidence="8">
    <location>
        <begin position="2705"/>
        <end position="2727"/>
    </location>
</feature>
<dbReference type="InterPro" id="IPR003439">
    <property type="entry name" value="ABC_transporter-like_ATP-bd"/>
</dbReference>
<feature type="transmembrane region" description="Helical" evidence="8">
    <location>
        <begin position="2621"/>
        <end position="2638"/>
    </location>
</feature>
<dbReference type="Pfam" id="PF12698">
    <property type="entry name" value="ABC2_membrane_3"/>
    <property type="match status" value="2"/>
</dbReference>
<keyword evidence="4" id="KW-0067">ATP-binding</keyword>
<dbReference type="Proteomes" id="UP000791440">
    <property type="component" value="Unassembled WGS sequence"/>
</dbReference>
<evidence type="ECO:0000313" key="10">
    <source>
        <dbReference type="EMBL" id="KAG6448506.1"/>
    </source>
</evidence>
<keyword evidence="3" id="KW-0547">Nucleotide-binding</keyword>
<reference evidence="10" key="1">
    <citation type="journal article" date="2016" name="Insect Biochem. Mol. Biol.">
        <title>Multifaceted biological insights from a draft genome sequence of the tobacco hornworm moth, Manduca sexta.</title>
        <authorList>
            <person name="Kanost M.R."/>
            <person name="Arrese E.L."/>
            <person name="Cao X."/>
            <person name="Chen Y.R."/>
            <person name="Chellapilla S."/>
            <person name="Goldsmith M.R."/>
            <person name="Grosse-Wilde E."/>
            <person name="Heckel D.G."/>
            <person name="Herndon N."/>
            <person name="Jiang H."/>
            <person name="Papanicolaou A."/>
            <person name="Qu J."/>
            <person name="Soulages J.L."/>
            <person name="Vogel H."/>
            <person name="Walters J."/>
            <person name="Waterhouse R.M."/>
            <person name="Ahn S.J."/>
            <person name="Almeida F.C."/>
            <person name="An C."/>
            <person name="Aqrawi P."/>
            <person name="Bretschneider A."/>
            <person name="Bryant W.B."/>
            <person name="Bucks S."/>
            <person name="Chao H."/>
            <person name="Chevignon G."/>
            <person name="Christen J.M."/>
            <person name="Clarke D.F."/>
            <person name="Dittmer N.T."/>
            <person name="Ferguson L.C.F."/>
            <person name="Garavelou S."/>
            <person name="Gordon K.H.J."/>
            <person name="Gunaratna R.T."/>
            <person name="Han Y."/>
            <person name="Hauser F."/>
            <person name="He Y."/>
            <person name="Heidel-Fischer H."/>
            <person name="Hirsh A."/>
            <person name="Hu Y."/>
            <person name="Jiang H."/>
            <person name="Kalra D."/>
            <person name="Klinner C."/>
            <person name="Konig C."/>
            <person name="Kovar C."/>
            <person name="Kroll A.R."/>
            <person name="Kuwar S.S."/>
            <person name="Lee S.L."/>
            <person name="Lehman R."/>
            <person name="Li K."/>
            <person name="Li Z."/>
            <person name="Liang H."/>
            <person name="Lovelace S."/>
            <person name="Lu Z."/>
            <person name="Mansfield J.H."/>
            <person name="McCulloch K.J."/>
            <person name="Mathew T."/>
            <person name="Morton B."/>
            <person name="Muzny D.M."/>
            <person name="Neunemann D."/>
            <person name="Ongeri F."/>
            <person name="Pauchet Y."/>
            <person name="Pu L.L."/>
            <person name="Pyrousis I."/>
            <person name="Rao X.J."/>
            <person name="Redding A."/>
            <person name="Roesel C."/>
            <person name="Sanchez-Gracia A."/>
            <person name="Schaack S."/>
            <person name="Shukla A."/>
            <person name="Tetreau G."/>
            <person name="Wang Y."/>
            <person name="Xiong G.H."/>
            <person name="Traut W."/>
            <person name="Walsh T.K."/>
            <person name="Worley K.C."/>
            <person name="Wu D."/>
            <person name="Wu W."/>
            <person name="Wu Y.Q."/>
            <person name="Zhang X."/>
            <person name="Zou Z."/>
            <person name="Zucker H."/>
            <person name="Briscoe A.D."/>
            <person name="Burmester T."/>
            <person name="Clem R.J."/>
            <person name="Feyereisen R."/>
            <person name="Grimmelikhuijzen C.J.P."/>
            <person name="Hamodrakas S.J."/>
            <person name="Hansson B.S."/>
            <person name="Huguet E."/>
            <person name="Jermiin L.S."/>
            <person name="Lan Q."/>
            <person name="Lehman H.K."/>
            <person name="Lorenzen M."/>
            <person name="Merzendorfer H."/>
            <person name="Michalopoulos I."/>
            <person name="Morton D.B."/>
            <person name="Muthukrishnan S."/>
            <person name="Oakeshott J.G."/>
            <person name="Palmer W."/>
            <person name="Park Y."/>
            <person name="Passarelli A.L."/>
            <person name="Rozas J."/>
            <person name="Schwartz L.M."/>
            <person name="Smith W."/>
            <person name="Southgate A."/>
            <person name="Vilcinskas A."/>
            <person name="Vogt R."/>
            <person name="Wang P."/>
            <person name="Werren J."/>
            <person name="Yu X.Q."/>
            <person name="Zhou J.J."/>
            <person name="Brown S.J."/>
            <person name="Scherer S.E."/>
            <person name="Richards S."/>
            <person name="Blissard G.W."/>
        </authorList>
    </citation>
    <scope>NUCLEOTIDE SEQUENCE</scope>
</reference>
<organism evidence="10 11">
    <name type="scientific">Manduca sexta</name>
    <name type="common">Tobacco hawkmoth</name>
    <name type="synonym">Tobacco hornworm</name>
    <dbReference type="NCBI Taxonomy" id="7130"/>
    <lineage>
        <taxon>Eukaryota</taxon>
        <taxon>Metazoa</taxon>
        <taxon>Ecdysozoa</taxon>
        <taxon>Arthropoda</taxon>
        <taxon>Hexapoda</taxon>
        <taxon>Insecta</taxon>
        <taxon>Pterygota</taxon>
        <taxon>Neoptera</taxon>
        <taxon>Endopterygota</taxon>
        <taxon>Lepidoptera</taxon>
        <taxon>Glossata</taxon>
        <taxon>Ditrysia</taxon>
        <taxon>Bombycoidea</taxon>
        <taxon>Sphingidae</taxon>
        <taxon>Sphinginae</taxon>
        <taxon>Sphingini</taxon>
        <taxon>Manduca</taxon>
    </lineage>
</organism>
<feature type="transmembrane region" description="Helical" evidence="8">
    <location>
        <begin position="3188"/>
        <end position="3210"/>
    </location>
</feature>
<gene>
    <name evidence="10" type="ORF">O3G_MSEX005547</name>
</gene>
<dbReference type="PROSITE" id="PS50893">
    <property type="entry name" value="ABC_TRANSPORTER_2"/>
    <property type="match status" value="2"/>
</dbReference>
<reference evidence="10" key="2">
    <citation type="submission" date="2020-12" db="EMBL/GenBank/DDBJ databases">
        <authorList>
            <person name="Kanost M."/>
        </authorList>
    </citation>
    <scope>NUCLEOTIDE SEQUENCE</scope>
</reference>
<evidence type="ECO:0000256" key="3">
    <source>
        <dbReference type="ARBA" id="ARBA00022741"/>
    </source>
</evidence>
<evidence type="ECO:0000256" key="8">
    <source>
        <dbReference type="SAM" id="Phobius"/>
    </source>
</evidence>
<dbReference type="InterPro" id="IPR013525">
    <property type="entry name" value="ABC2_TM"/>
</dbReference>
<evidence type="ECO:0000256" key="1">
    <source>
        <dbReference type="ARBA" id="ARBA00004141"/>
    </source>
</evidence>
<dbReference type="GO" id="GO:0016020">
    <property type="term" value="C:membrane"/>
    <property type="evidence" value="ECO:0007669"/>
    <property type="project" value="UniProtKB-SubCell"/>
</dbReference>
<keyword evidence="11" id="KW-1185">Reference proteome</keyword>
<feature type="transmembrane region" description="Helical" evidence="8">
    <location>
        <begin position="3596"/>
        <end position="3618"/>
    </location>
</feature>
<dbReference type="GO" id="GO:0005319">
    <property type="term" value="F:lipid transporter activity"/>
    <property type="evidence" value="ECO:0007669"/>
    <property type="project" value="TreeGrafter"/>
</dbReference>
<keyword evidence="2 8" id="KW-0812">Transmembrane</keyword>
<feature type="transmembrane region" description="Helical" evidence="8">
    <location>
        <begin position="3477"/>
        <end position="3498"/>
    </location>
</feature>
<dbReference type="GO" id="GO:0005524">
    <property type="term" value="F:ATP binding"/>
    <property type="evidence" value="ECO:0007669"/>
    <property type="project" value="UniProtKB-KW"/>
</dbReference>
<feature type="transmembrane region" description="Helical" evidence="8">
    <location>
        <begin position="3439"/>
        <end position="3471"/>
    </location>
</feature>
<dbReference type="GO" id="GO:0140359">
    <property type="term" value="F:ABC-type transporter activity"/>
    <property type="evidence" value="ECO:0007669"/>
    <property type="project" value="InterPro"/>
</dbReference>
<feature type="region of interest" description="Disordered" evidence="7">
    <location>
        <begin position="3135"/>
        <end position="3158"/>
    </location>
</feature>
<dbReference type="CDD" id="cd03263">
    <property type="entry name" value="ABC_subfamily_A"/>
    <property type="match status" value="2"/>
</dbReference>
<dbReference type="Gene3D" id="3.40.50.300">
    <property type="entry name" value="P-loop containing nucleotide triphosphate hydrolases"/>
    <property type="match status" value="2"/>
</dbReference>
<feature type="domain" description="ABC transporter" evidence="9">
    <location>
        <begin position="2795"/>
        <end position="3031"/>
    </location>
</feature>
<evidence type="ECO:0000256" key="7">
    <source>
        <dbReference type="SAM" id="MobiDB-lite"/>
    </source>
</evidence>
<dbReference type="SUPFAM" id="SSF52540">
    <property type="entry name" value="P-loop containing nucleoside triphosphate hydrolases"/>
    <property type="match status" value="2"/>
</dbReference>
<keyword evidence="6 8" id="KW-0472">Membrane</keyword>
<dbReference type="FunFam" id="3.40.50.300:FF:001253">
    <property type="entry name" value="ATP-binding cassette protein subfamily A, member 10"/>
    <property type="match status" value="1"/>
</dbReference>
<dbReference type="EMBL" id="JH668358">
    <property type="protein sequence ID" value="KAG6448507.1"/>
    <property type="molecule type" value="Genomic_DNA"/>
</dbReference>
<dbReference type="PANTHER" id="PTHR19229:SF263">
    <property type="entry name" value="CHROMOSOME UNDETERMINED SCAFFOLD_17, WHOLE GENOME SHOTGUN SEQUENCE"/>
    <property type="match status" value="1"/>
</dbReference>
<dbReference type="Pfam" id="PF00005">
    <property type="entry name" value="ABC_tran"/>
    <property type="match status" value="2"/>
</dbReference>
<feature type="transmembrane region" description="Helical" evidence="8">
    <location>
        <begin position="2671"/>
        <end position="2693"/>
    </location>
</feature>
<dbReference type="GO" id="GO:0016887">
    <property type="term" value="F:ATP hydrolysis activity"/>
    <property type="evidence" value="ECO:0007669"/>
    <property type="project" value="InterPro"/>
</dbReference>
<proteinExistence type="predicted"/>
<feature type="domain" description="ABC transporter" evidence="9">
    <location>
        <begin position="3694"/>
        <end position="3926"/>
    </location>
</feature>
<sequence length="4041" mass="453382">MAGGRQLRLLLWKDYLTRKRNLLTLAGVIWASAIMFCLYIVRINVNNEDYPACQFPARALPSAGVMTFLQSFICSVNNECSPMDKYEEIPSYENSTLTQLKHKLSPIMNETVMDVASSVPDALKLLSTLADVADEPTFLDFTQNGLIVGDLFRNPMRVKRYLESHLELDEDVAQSVLDSGISFQGILKGNMKRCNVETVSKTLIMNSTKDMEQLVTRVCSLSTEELQKIFMDLIKEINFSKYIKMFGGMYYKLSGDNRLTQLGDMITSVIRMTSLPNFLPPEITSIFYGEQPDFSYIQLSLLPRLMELFKPTFSDTQSYKSLNDFSDTIVNVLQYMDKIFSKTIDDTKGTQKDEVEGLKKVNKLLDNAVNVLEEVADDNHTVDKFEMLARVTNFIHKLLPNNYKHDVLFYSTLLAKLMEAARNVIAINMNIEKIAYETSVRNPTGVKILVSLPPYVVGKAFEALADADRVQILTSKINQPGQMFCDANKIANFFVVSKEEADSLKKQFCTDAWKNYISDLIKSFGVFDVRYSINNMAALVIQETLGQDTSDLLYSIDKDFKILKNFSYSLIQMEEENRTNIDWSRLFSVSNDSEFMQVVRQKGHLGKIILITVHGAMAKEVVQQNPILDYKFSPTLLRMTTLLVAMNEQLEAAPGDVANSLKKKYGDIVRTMLKTALNEHKTYKSLSTYSEDIFCKGVENAEQCIEFPSEIDREALVSSLCDASKAIEEGLKNTSIIAKAIKTISNSSYTGQVNWSKLINSFKLMYLKINNDYPYVLDFANYGMDAKTKAEVDSMCADAKVLWFGVRNLARSLHLSVKLGLRFLDLIDHGTFNISDKVWLNIKYVMSIATGPLNVLHDTIAAVTALVMNQPQPAGLPPITASSLDLIIPNISQLIIDSVNIIASDNTDIDPIISIMNAEPGWPCSTMSVSDLILMAPSSKEAVKSMERLLCLDQDLQEEWVEYLDKEKARIPSRHDYNTTRYTPLVFLRLSSTFDALVNDTGAVRDAFSYVLNDGALTAAWEYAVKVLNTSENKVIMRKFLSKLDTVLNSVNTTTTTAVPLNKLWEEFTACANATYIDIACRKAGRTAWKYSLQTISLMLDSAAEDLLTYFREIRDPDSNLLQILGFTKNTGLYILYDRVADLANVLLNSYWDYGFMTQVRRATGSQFWDCHALISALVPPPGSPITKETIKKIQPFLCPSLLYWLSLPRGDNILFDLVAKPQYYFYTHHIENTTSHYEKAFTKATELSEIITDLAKTNTTFINKEDFKIDVLRKKLENFVDSIMYYRVKETDPNYIAFYEINTKQYISSIYLTQVVAMVNKLASNIDNIDFEAKKDADIKKIKEDVTAIKNMYKRRTIEMISMLYDILTDVLWNRNLGNNYSLLEAMESMCDNVKNNVTSKTILGDETRTKLVLCSKKYEVVFAALQNVIDDNLENASRSLRNLVNSENSGIENITDIFEFLNERKQLVSSLKTSIKYSYDLGLPIYLKSLQLNLQGYGIIITFLSGGNWWEELKRQYDGPQATKFLGYLEQSFEVVDNVFDNIDRIHLVRLLHDVNVNESDAICQPSIKLSDYIPDSTGIVSDLQHQICDIDVVQLFKEIPPLRFAAQGYESSLKLPNDINYTSLYYDIAATEFSLDQIKDGPKTPQLPPWATDEKISSLRSKAVQLLSKETLTKMSFGMLSNFIDAGTLFLNNSQCTLCSQFTTWFKQLNLQLIKKEEYDNLLCHMPAMSLEDIYSTLKNDFHWDMAVRELISTRNYTKYELNKSMNEFLELVKQHLLQDLTADTIKVAECLTSNVTNNGFGNVTLFLSIATQTARLLRAELPHLQEVAGITDLQYLKQLSNEVAHNLDIFKPIKDYMLKNNNLREELMKEIDDEVIVADIEKSEVNLRIINMNDSPIDQNMRLKRAEWKDVCEDHNCTTIAAIIIKNLNKTVIEKELPKLQNDEFWRFTFVSDIILHIEELVAHATRLVGVASHVDVAGVMEGRLEAMIDMMMTILMDETMDSVLYSMYGLIEQLHPLLRGTELEFDLRALSVGLKTIHQFKTYLVEDVDLKVDMAIVFPNLDAVEAGLNALGINNTNFWSLAAPRLNAGYVQLKPIFNKQQPYHISAFVCQPEYMAQVFFPSDLDVVSAEEVFAAMVEQFCGLEDQRAKQLLPVLIGNLNFTFIMEKISDKLLTKLYATSNLTQEEGSLVLSRFSQMAALLPVVQENVADLSDTLANEPIFQSLKDFSTVGNLLTSSDFMSNAGKMLCGKPFNSNVPRLLRNIISNKDNSAGPSQAQLDVLPTDFCRSLYKEIVSVDGGKIVWSFVKPLIMGKILYTPVDPTVTRIIEKANATFASMIKMTGLVHSFAKSFPALDKLSSHRDGVSALMNLVTSPNFEELRSMIIGDVQLPDMDMDGLFDQIGDMKGLGNILSKASDLLRCINLNRFRAATDEYQLTHQAAELSLVNEFSAGIVFKNTELQNDGQVNVDYVIRMDIENVPTTKWKKSYLWTPGPEANFIENMRYFRGFVQIQDIVDKAIVQLSHTRSKRETSEEFDWAVYTQQIPYPCYRKDFYQTSLYESQALIVAFFFSLLFTVASAVRFIVADKETGNTMLMSVMGVNLSYHTLSWFIVSFAEMVVTVGCMTLVLHYGLVVPRTDPTLVFALLFVFGISVLSFCYMMSKLFSSASFAAVCTALAYLTTFMPFVMILSLEAVMVSSLKLLVCLSMSSSLCYAFLYITRYEATGSGATWADLWSSPIGSEDMSIGLAAIMVLVDAAIYFIIGWLIDRYFGIKTQSSNVTHCTTTDDKAGVSIINVTKIYGEGTRRAKLALDNVSMELHKGQITTLLGHNGAGKTTLINILTGMVRPSRGHVSVRGGGADGAGGAEGRARLGVCPQRDVLHACLTPREHVRLYAMLNHALQDHQVDEEVDRMLQVLSLGPWSEEPVMRLSGGTRRRLCVALAFIAKPHLVSLDEPTSGVDPAARRDIWSMIVKLKQDRTILLTTHHLDEAELLSDQIVIMHKGQIHTTGSPIEIKRALGNGYKLTVVYPEKRQDWDETLEEKTKQLLAVVRDTIRNANVVDVNGMEVEIALPFYDANGINNNFHQLCLVLEASQAVLGFKNFSLDCGSLEQVFYDICQQADSPEQIGLQYVEESPSSTSKSSSGSSIRTDEPLVPAEGPLRASRWEQFKALMHSRYIHHLRNRWLLFMLLALPTIFVTTAMAFSTLRPPADNEVSLVLDEQLYAGSTEFLVPHPSVYSGSKHMDPLFAQRVMDAAENGKQVRNWTEMDSPSCVCEITRQVCDIQTNGSNLPEMMSLPDVDTLNSWLLDAQEVYIERRYGGVTSAIKNNLTNVITWYNNKGHHALPVYLNMANNALLRTVARDPRANITVSTHPLKISKEPISKDTVYQHIADAGISSLVLIGYSLISAGAAIYLVHARRTQQKRLQLLCGVSPALYWGTALVWDMLIICINMVVTALVMLAFGFPVFVARNNLPAICLLFILYGYGCANLIHVAEKMFSEPSMANMMLFCGNTLCGLAGITILLILDIISESDRTDDARWYLHKLFMLSPQFVLGDGMLEIAKNIIQAQVLQHFGMDTYRDPFTTDLIVYHYAYLVVVGTALLLLNLAIECGFFEGMLLRFHRDSEPELPSELEPVEVAEERKRVRASRAHPLMPIRINTIGNINRGFVQSACDKKSVSAWYSGGDVAQLSAVRVRYRAARGARDALAGLTLGLRAGQCTALLGQNGAGKSTTFGLLTGEVLPTSGDLYLNDKKVDSRKLCQGLISYCPQSDAIDHLLTVTETLEFYCRLRGIKNQEEVIRRTIALFELGKYAGVRAGTLSGGNKRKLCTAVAFMARTPLVLLDEPTSGMDPASRACVSRAVRACSLASGGARAVLLSTHALDDARRLAATVALLRAGRLVALAPLDDCLTRFGGGYVVQCVAAAPRAVWRRLRARAPHASLRVLHARALHFLLPTTATVDKKEVTTRLSDIFRLMSEMQASCDIEDYTVNQSSLEQMFLSFTDKAEVELDPVDIEPLPSPEMVRSDPEELDSITSL</sequence>
<evidence type="ECO:0000256" key="6">
    <source>
        <dbReference type="ARBA" id="ARBA00023136"/>
    </source>
</evidence>
<dbReference type="EMBL" id="JH668358">
    <property type="protein sequence ID" value="KAG6448506.1"/>
    <property type="molecule type" value="Genomic_DNA"/>
</dbReference>
<keyword evidence="5 8" id="KW-1133">Transmembrane helix</keyword>
<feature type="transmembrane region" description="Helical" evidence="8">
    <location>
        <begin position="21"/>
        <end position="41"/>
    </location>
</feature>
<feature type="transmembrane region" description="Helical" evidence="8">
    <location>
        <begin position="2567"/>
        <end position="2588"/>
    </location>
</feature>
<evidence type="ECO:0000256" key="2">
    <source>
        <dbReference type="ARBA" id="ARBA00022692"/>
    </source>
</evidence>
<dbReference type="InterPro" id="IPR003593">
    <property type="entry name" value="AAA+_ATPase"/>
</dbReference>
<feature type="compositionally biased region" description="Low complexity" evidence="7">
    <location>
        <begin position="3138"/>
        <end position="3150"/>
    </location>
</feature>
<feature type="transmembrane region" description="Helical" evidence="8">
    <location>
        <begin position="2747"/>
        <end position="2770"/>
    </location>
</feature>
<accession>A0A922CJP3</accession>